<keyword evidence="2" id="KW-0184">Conjugation</keyword>
<comment type="similarity">
    <text evidence="1">Belongs to the MobA/MobL family.</text>
</comment>
<gene>
    <name evidence="5" type="ORF">AS194_11420</name>
</gene>
<feature type="region of interest" description="Disordered" evidence="3">
    <location>
        <begin position="439"/>
        <end position="459"/>
    </location>
</feature>
<evidence type="ECO:0000259" key="4">
    <source>
        <dbReference type="Pfam" id="PF03389"/>
    </source>
</evidence>
<dbReference type="AlphaFoldDB" id="A0A0T6DNV5"/>
<keyword evidence="6" id="KW-1185">Reference proteome</keyword>
<protein>
    <recommendedName>
        <fullName evidence="4">MobA/MobL protein domain-containing protein</fullName>
    </recommendedName>
</protein>
<dbReference type="Pfam" id="PF03389">
    <property type="entry name" value="MobA_MobL"/>
    <property type="match status" value="1"/>
</dbReference>
<dbReference type="STRING" id="554343.AS194_11420"/>
<evidence type="ECO:0000256" key="2">
    <source>
        <dbReference type="ARBA" id="ARBA00022971"/>
    </source>
</evidence>
<evidence type="ECO:0000256" key="3">
    <source>
        <dbReference type="SAM" id="MobiDB-lite"/>
    </source>
</evidence>
<proteinExistence type="inferred from homology"/>
<dbReference type="RefSeq" id="WP_058025555.1">
    <property type="nucleotide sequence ID" value="NZ_LNDJ01000101.1"/>
</dbReference>
<evidence type="ECO:0000313" key="5">
    <source>
        <dbReference type="EMBL" id="KRU21652.1"/>
    </source>
</evidence>
<accession>A0A0T6DNV5</accession>
<evidence type="ECO:0000313" key="6">
    <source>
        <dbReference type="Proteomes" id="UP000051202"/>
    </source>
</evidence>
<evidence type="ECO:0000256" key="1">
    <source>
        <dbReference type="ARBA" id="ARBA00010873"/>
    </source>
</evidence>
<dbReference type="InterPro" id="IPR005053">
    <property type="entry name" value="MobA_MobL"/>
</dbReference>
<reference evidence="5 6" key="1">
    <citation type="submission" date="2015-11" db="EMBL/GenBank/DDBJ databases">
        <title>Permanent draft genome of Psychrobacter piscatorii LQ58.</title>
        <authorList>
            <person name="Zhou M."/>
            <person name="Dong B."/>
            <person name="Liu Q."/>
        </authorList>
    </citation>
    <scope>NUCLEOTIDE SEQUENCE [LARGE SCALE GENOMIC DNA]</scope>
    <source>
        <strain evidence="5 6">LQ58</strain>
    </source>
</reference>
<name>A0A0T6DNV5_9GAMM</name>
<dbReference type="Proteomes" id="UP000051202">
    <property type="component" value="Unassembled WGS sequence"/>
</dbReference>
<sequence length="721" mass="81991">MTMVHIATKAISRKSGQSAVASAAYRAGDVLDDAKYGKTHDYSKKSGVMSSDIVLPFSLKALGVSVDRETLWNTAEAAETRSDSRVAREWLINLPYELDEYDRHQLAINFAQKLCDDMDVIADVCIHRPVMKLPFDPNVPPSSKYLREGEENPDPRNFHAHILVTTRAPTIGPNKTLAFDPKLKTPFEWSNKKRKAHDLPSSMQEIKRVREMWVDTANKVLAQHHLPLMDARSYKDQGLDQQPTIKMGVEATAMERRGITTEKGDTNRAIKARNKLVADNHIKQEADNERRISALRKGLAWATEKNARLPGSIGGTKQRADFAKHLSGSSEPHITYCTEQNNRTAIRVDDTKRCVEEAKSGIAWAAKRCENLPKRCDDTKQRINGTAQANNKLTQRIDDTKQAIEGITEAIGKSNIEINKATERSARPAPNPFDDAARRARAARLDRQQRQVDRDTRANRHKDERIFEYAERMKLHLAMRLIQRHHNSMAISWAQGETIEDAPDKFDKRQVAILSEFAKRLGIEDKDKALGFRDHLQQVGKRFDYTLVENNKSIIKLLRDPKAERERYLALIKHFEDFRDDIDQKRATFKTSIINKLGGSAGDVGRLTRDVVSSFNYTEWLTDYIDNDNHPAEARKCAKEHLADTLDKTCQQFKFAFRDMSSLPTTQRKAYSETLKAALETFTEQYDGKLSESQHRALQDGLESYQHQVSRTNAPSRGFSP</sequence>
<organism evidence="5 6">
    <name type="scientific">Psychrobacter piscatorii</name>
    <dbReference type="NCBI Taxonomy" id="554343"/>
    <lineage>
        <taxon>Bacteria</taxon>
        <taxon>Pseudomonadati</taxon>
        <taxon>Pseudomonadota</taxon>
        <taxon>Gammaproteobacteria</taxon>
        <taxon>Moraxellales</taxon>
        <taxon>Moraxellaceae</taxon>
        <taxon>Psychrobacter</taxon>
    </lineage>
</organism>
<dbReference type="Gene3D" id="3.30.930.30">
    <property type="match status" value="1"/>
</dbReference>
<feature type="domain" description="MobA/MobL protein" evidence="4">
    <location>
        <begin position="17"/>
        <end position="257"/>
    </location>
</feature>
<dbReference type="EMBL" id="LNDJ01000101">
    <property type="protein sequence ID" value="KRU21652.1"/>
    <property type="molecule type" value="Genomic_DNA"/>
</dbReference>
<comment type="caution">
    <text evidence="5">The sequence shown here is derived from an EMBL/GenBank/DDBJ whole genome shotgun (WGS) entry which is preliminary data.</text>
</comment>